<dbReference type="GO" id="GO:0004519">
    <property type="term" value="F:endonuclease activity"/>
    <property type="evidence" value="ECO:0007669"/>
    <property type="project" value="UniProtKB-KW"/>
</dbReference>
<dbReference type="GeneID" id="80018980"/>
<accession>A0A9E7NIR5</accession>
<proteinExistence type="predicted"/>
<feature type="region of interest" description="Disordered" evidence="1">
    <location>
        <begin position="53"/>
        <end position="112"/>
    </location>
</feature>
<organism evidence="2 3">
    <name type="scientific">Gordonia phage Finkle</name>
    <dbReference type="NCBI Taxonomy" id="2926099"/>
    <lineage>
        <taxon>Viruses</taxon>
        <taxon>Duplodnaviria</taxon>
        <taxon>Heunggongvirae</taxon>
        <taxon>Uroviricota</taxon>
        <taxon>Caudoviricetes</taxon>
        <taxon>Finkelvirus</taxon>
        <taxon>Finkelvirus finkel</taxon>
    </lineage>
</organism>
<evidence type="ECO:0000313" key="3">
    <source>
        <dbReference type="Proteomes" id="UP001060355"/>
    </source>
</evidence>
<keyword evidence="2" id="KW-0540">Nuclease</keyword>
<feature type="compositionally biased region" description="Basic and acidic residues" evidence="1">
    <location>
        <begin position="87"/>
        <end position="98"/>
    </location>
</feature>
<evidence type="ECO:0000313" key="2">
    <source>
        <dbReference type="EMBL" id="UTN92997.1"/>
    </source>
</evidence>
<dbReference type="RefSeq" id="YP_010754397.1">
    <property type="nucleotide sequence ID" value="NC_073459.1"/>
</dbReference>
<gene>
    <name evidence="2" type="primary">84</name>
    <name evidence="2" type="ORF">SEA_FINKLE_84</name>
</gene>
<sequence>MPTAVPPEQRGLGHDHRRQRDRLMKLLAAKIARGLTIRCWWCGEPMYPEPERNFDGRPLEADHSKSRSVYGSHGNPADRLLHHRCNRERGDGRRDHLRPALTGSEPTGGTPVADAVLGVRVLDWPT</sequence>
<feature type="compositionally biased region" description="Basic and acidic residues" evidence="1">
    <location>
        <begin position="53"/>
        <end position="65"/>
    </location>
</feature>
<reference evidence="2" key="1">
    <citation type="submission" date="2022-05" db="EMBL/GenBank/DDBJ databases">
        <authorList>
            <person name="Ashby S."/>
            <person name="Bressette G."/>
            <person name="Brown S."/>
            <person name="Charles S."/>
            <person name="Neely M.N."/>
            <person name="Molloy S.D."/>
            <person name="Garlena R.A."/>
            <person name="Russell D.A."/>
            <person name="Jacobs-Sera D."/>
            <person name="Hatfull G.F."/>
        </authorList>
    </citation>
    <scope>NUCLEOTIDE SEQUENCE</scope>
</reference>
<dbReference type="Proteomes" id="UP001060355">
    <property type="component" value="Segment"/>
</dbReference>
<dbReference type="EMBL" id="ON456347">
    <property type="protein sequence ID" value="UTN92997.1"/>
    <property type="molecule type" value="Genomic_DNA"/>
</dbReference>
<keyword evidence="3" id="KW-1185">Reference proteome</keyword>
<evidence type="ECO:0000256" key="1">
    <source>
        <dbReference type="SAM" id="MobiDB-lite"/>
    </source>
</evidence>
<keyword evidence="2" id="KW-0255">Endonuclease</keyword>
<dbReference type="KEGG" id="vg:80018980"/>
<dbReference type="Gene3D" id="1.10.30.50">
    <property type="match status" value="1"/>
</dbReference>
<protein>
    <submittedName>
        <fullName evidence="2">HNH endonuclease</fullName>
    </submittedName>
</protein>
<keyword evidence="2" id="KW-0378">Hydrolase</keyword>
<name>A0A9E7NIR5_9CAUD</name>